<accession>A0A382GI62</accession>
<dbReference type="Pfam" id="PF05164">
    <property type="entry name" value="ZapA"/>
    <property type="match status" value="1"/>
</dbReference>
<organism evidence="2">
    <name type="scientific">marine metagenome</name>
    <dbReference type="NCBI Taxonomy" id="408172"/>
    <lineage>
        <taxon>unclassified sequences</taxon>
        <taxon>metagenomes</taxon>
        <taxon>ecological metagenomes</taxon>
    </lineage>
</organism>
<dbReference type="AlphaFoldDB" id="A0A382GI62"/>
<sequence>MSTMPTLKTEILGSIIEINYQEAEKEKLERLISKLRGRISEFNHNIGQISDSKIIFLAALKAEDHLEEIENLLEKKDKEKNISDDQKNIINNLTKEIISLKDQISKLESHKSSYEEIDFKTLKNINTIEDHLDKILHKILATNKNGS</sequence>
<feature type="coiled-coil region" evidence="1">
    <location>
        <begin position="18"/>
        <end position="110"/>
    </location>
</feature>
<protein>
    <submittedName>
        <fullName evidence="2">Uncharacterized protein</fullName>
    </submittedName>
</protein>
<keyword evidence="1" id="KW-0175">Coiled coil</keyword>
<evidence type="ECO:0000256" key="1">
    <source>
        <dbReference type="SAM" id="Coils"/>
    </source>
</evidence>
<gene>
    <name evidence="2" type="ORF">METZ01_LOCUS227416</name>
</gene>
<dbReference type="EMBL" id="UINC01055551">
    <property type="protein sequence ID" value="SVB74562.1"/>
    <property type="molecule type" value="Genomic_DNA"/>
</dbReference>
<evidence type="ECO:0000313" key="2">
    <source>
        <dbReference type="EMBL" id="SVB74562.1"/>
    </source>
</evidence>
<dbReference type="SUPFAM" id="SSF102829">
    <property type="entry name" value="Cell division protein ZapA-like"/>
    <property type="match status" value="1"/>
</dbReference>
<dbReference type="InterPro" id="IPR007838">
    <property type="entry name" value="Cell_div_ZapA-like"/>
</dbReference>
<reference evidence="2" key="1">
    <citation type="submission" date="2018-05" db="EMBL/GenBank/DDBJ databases">
        <authorList>
            <person name="Lanie J.A."/>
            <person name="Ng W.-L."/>
            <person name="Kazmierczak K.M."/>
            <person name="Andrzejewski T.M."/>
            <person name="Davidsen T.M."/>
            <person name="Wayne K.J."/>
            <person name="Tettelin H."/>
            <person name="Glass J.I."/>
            <person name="Rusch D."/>
            <person name="Podicherti R."/>
            <person name="Tsui H.-C.T."/>
            <person name="Winkler M.E."/>
        </authorList>
    </citation>
    <scope>NUCLEOTIDE SEQUENCE</scope>
</reference>
<name>A0A382GI62_9ZZZZ</name>
<dbReference type="InterPro" id="IPR036192">
    <property type="entry name" value="Cell_div_ZapA-like_sf"/>
</dbReference>
<proteinExistence type="predicted"/>